<dbReference type="InterPro" id="IPR012131">
    <property type="entry name" value="Hstdl_DH"/>
</dbReference>
<sequence length="105" mass="11475">MSLGLRPGRALPLASSLHTPLPNRSQVRLSTISCAAMKSYRLSELSDAEVSGLKACPRIDFSIFGMVNPIVEDVRVRGDVAVKDYTAKFDKVALDDVVVRIQLCK</sequence>
<keyword evidence="3" id="KW-1185">Reference proteome</keyword>
<organism evidence="2 3">
    <name type="scientific">Oryza meyeriana var. granulata</name>
    <dbReference type="NCBI Taxonomy" id="110450"/>
    <lineage>
        <taxon>Eukaryota</taxon>
        <taxon>Viridiplantae</taxon>
        <taxon>Streptophyta</taxon>
        <taxon>Embryophyta</taxon>
        <taxon>Tracheophyta</taxon>
        <taxon>Spermatophyta</taxon>
        <taxon>Magnoliopsida</taxon>
        <taxon>Liliopsida</taxon>
        <taxon>Poales</taxon>
        <taxon>Poaceae</taxon>
        <taxon>BOP clade</taxon>
        <taxon>Oryzoideae</taxon>
        <taxon>Oryzeae</taxon>
        <taxon>Oryzinae</taxon>
        <taxon>Oryza</taxon>
        <taxon>Oryza meyeriana</taxon>
    </lineage>
</organism>
<dbReference type="Gene3D" id="3.40.50.1980">
    <property type="entry name" value="Nitrogenase molybdenum iron protein domain"/>
    <property type="match status" value="1"/>
</dbReference>
<evidence type="ECO:0000313" key="2">
    <source>
        <dbReference type="EMBL" id="KAF0903655.1"/>
    </source>
</evidence>
<dbReference type="GO" id="GO:0009570">
    <property type="term" value="C:chloroplast stroma"/>
    <property type="evidence" value="ECO:0007669"/>
    <property type="project" value="TreeGrafter"/>
</dbReference>
<dbReference type="GO" id="GO:0005829">
    <property type="term" value="C:cytosol"/>
    <property type="evidence" value="ECO:0007669"/>
    <property type="project" value="TreeGrafter"/>
</dbReference>
<accession>A0A6G1CSP3</accession>
<evidence type="ECO:0000313" key="3">
    <source>
        <dbReference type="Proteomes" id="UP000479710"/>
    </source>
</evidence>
<reference evidence="2 3" key="1">
    <citation type="submission" date="2019-11" db="EMBL/GenBank/DDBJ databases">
        <title>Whole genome sequence of Oryza granulata.</title>
        <authorList>
            <person name="Li W."/>
        </authorList>
    </citation>
    <scope>NUCLEOTIDE SEQUENCE [LARGE SCALE GENOMIC DNA]</scope>
    <source>
        <strain evidence="3">cv. Menghai</strain>
        <tissue evidence="2">Leaf</tissue>
    </source>
</reference>
<name>A0A6G1CSP3_9ORYZ</name>
<gene>
    <name evidence="2" type="ORF">E2562_028365</name>
</gene>
<comment type="caution">
    <text evidence="2">The sequence shown here is derived from an EMBL/GenBank/DDBJ whole genome shotgun (WGS) entry which is preliminary data.</text>
</comment>
<protein>
    <submittedName>
        <fullName evidence="2">Uncharacterized protein</fullName>
    </submittedName>
</protein>
<evidence type="ECO:0000256" key="1">
    <source>
        <dbReference type="ARBA" id="ARBA00023002"/>
    </source>
</evidence>
<dbReference type="Proteomes" id="UP000479710">
    <property type="component" value="Unassembled WGS sequence"/>
</dbReference>
<proteinExistence type="predicted"/>
<dbReference type="PANTHER" id="PTHR21256:SF2">
    <property type="entry name" value="HISTIDINE BIOSYNTHESIS TRIFUNCTIONAL PROTEIN"/>
    <property type="match status" value="1"/>
</dbReference>
<keyword evidence="1" id="KW-0560">Oxidoreductase</keyword>
<dbReference type="PANTHER" id="PTHR21256">
    <property type="entry name" value="HISTIDINOL DEHYDROGENASE HDH"/>
    <property type="match status" value="1"/>
</dbReference>
<dbReference type="OrthoDB" id="1750324at2759"/>
<dbReference type="EMBL" id="SPHZ02000008">
    <property type="protein sequence ID" value="KAF0903655.1"/>
    <property type="molecule type" value="Genomic_DNA"/>
</dbReference>
<dbReference type="GO" id="GO:0046872">
    <property type="term" value="F:metal ion binding"/>
    <property type="evidence" value="ECO:0007669"/>
    <property type="project" value="InterPro"/>
</dbReference>
<dbReference type="GO" id="GO:0051287">
    <property type="term" value="F:NAD binding"/>
    <property type="evidence" value="ECO:0007669"/>
    <property type="project" value="InterPro"/>
</dbReference>
<dbReference type="GO" id="GO:0000105">
    <property type="term" value="P:L-histidine biosynthetic process"/>
    <property type="evidence" value="ECO:0007669"/>
    <property type="project" value="TreeGrafter"/>
</dbReference>
<dbReference type="GO" id="GO:0004399">
    <property type="term" value="F:histidinol dehydrogenase activity"/>
    <property type="evidence" value="ECO:0007669"/>
    <property type="project" value="TreeGrafter"/>
</dbReference>
<dbReference type="AlphaFoldDB" id="A0A6G1CSP3"/>